<protein>
    <recommendedName>
        <fullName evidence="1">mRNA interferase</fullName>
        <ecNumber evidence="1">3.1.-.-</ecNumber>
    </recommendedName>
</protein>
<keyword evidence="1 2" id="KW-0378">Hydrolase</keyword>
<evidence type="ECO:0000313" key="2">
    <source>
        <dbReference type="EMBL" id="MBB4080383.1"/>
    </source>
</evidence>
<evidence type="ECO:0000313" key="3">
    <source>
        <dbReference type="Proteomes" id="UP000576209"/>
    </source>
</evidence>
<name>A0A840E8W7_9BACT</name>
<dbReference type="EC" id="3.1.-.-" evidence="1"/>
<accession>A0A840E8W7</accession>
<gene>
    <name evidence="2" type="ORF">GGR28_003017</name>
</gene>
<comment type="function">
    <text evidence="1">Toxic component of a type II toxin-antitoxin (TA) system.</text>
</comment>
<organism evidence="2 3">
    <name type="scientific">Neolewinella aquimaris</name>
    <dbReference type="NCBI Taxonomy" id="1835722"/>
    <lineage>
        <taxon>Bacteria</taxon>
        <taxon>Pseudomonadati</taxon>
        <taxon>Bacteroidota</taxon>
        <taxon>Saprospiria</taxon>
        <taxon>Saprospirales</taxon>
        <taxon>Lewinellaceae</taxon>
        <taxon>Neolewinella</taxon>
    </lineage>
</organism>
<comment type="caution">
    <text evidence="2">The sequence shown here is derived from an EMBL/GenBank/DDBJ whole genome shotgun (WGS) entry which is preliminary data.</text>
</comment>
<dbReference type="GO" id="GO:0016787">
    <property type="term" value="F:hydrolase activity"/>
    <property type="evidence" value="ECO:0007669"/>
    <property type="project" value="UniProtKB-KW"/>
</dbReference>
<dbReference type="InterPro" id="IPR011067">
    <property type="entry name" value="Plasmid_toxin/cell-grow_inhib"/>
</dbReference>
<dbReference type="GO" id="GO:0004521">
    <property type="term" value="F:RNA endonuclease activity"/>
    <property type="evidence" value="ECO:0007669"/>
    <property type="project" value="TreeGrafter"/>
</dbReference>
<sequence>MRRGEIWLINLDPTVGAEIAKKRPALIINEDGVGKLPLRVIAPITNWKSHYNLVPWMVRLSSDEVSGLDKESAADIFQARSISTKRMISKLGDAIPEQMELAKRGVAVVFGLAE</sequence>
<dbReference type="AlphaFoldDB" id="A0A840E8W7"/>
<dbReference type="Pfam" id="PF02452">
    <property type="entry name" value="PemK_toxin"/>
    <property type="match status" value="1"/>
</dbReference>
<keyword evidence="1" id="KW-0540">Nuclease</keyword>
<dbReference type="Proteomes" id="UP000576209">
    <property type="component" value="Unassembled WGS sequence"/>
</dbReference>
<dbReference type="EMBL" id="JACIFF010000008">
    <property type="protein sequence ID" value="MBB4080383.1"/>
    <property type="molecule type" value="Genomic_DNA"/>
</dbReference>
<proteinExistence type="inferred from homology"/>
<keyword evidence="1" id="KW-0255">Endonuclease</keyword>
<dbReference type="PANTHER" id="PTHR33988:SF2">
    <property type="entry name" value="ENDORIBONUCLEASE MAZF"/>
    <property type="match status" value="1"/>
</dbReference>
<dbReference type="GO" id="GO:0016075">
    <property type="term" value="P:rRNA catabolic process"/>
    <property type="evidence" value="ECO:0007669"/>
    <property type="project" value="TreeGrafter"/>
</dbReference>
<dbReference type="Gene3D" id="2.30.30.110">
    <property type="match status" value="1"/>
</dbReference>
<evidence type="ECO:0000256" key="1">
    <source>
        <dbReference type="PIRNR" id="PIRNR033490"/>
    </source>
</evidence>
<keyword evidence="3" id="KW-1185">Reference proteome</keyword>
<dbReference type="GO" id="GO:0003677">
    <property type="term" value="F:DNA binding"/>
    <property type="evidence" value="ECO:0007669"/>
    <property type="project" value="InterPro"/>
</dbReference>
<dbReference type="InterPro" id="IPR003477">
    <property type="entry name" value="PemK-like"/>
</dbReference>
<dbReference type="PANTHER" id="PTHR33988">
    <property type="entry name" value="ENDORIBONUCLEASE MAZF-RELATED"/>
    <property type="match status" value="1"/>
</dbReference>
<reference evidence="2 3" key="1">
    <citation type="submission" date="2020-08" db="EMBL/GenBank/DDBJ databases">
        <title>Genomic Encyclopedia of Type Strains, Phase IV (KMG-IV): sequencing the most valuable type-strain genomes for metagenomic binning, comparative biology and taxonomic classification.</title>
        <authorList>
            <person name="Goeker M."/>
        </authorList>
    </citation>
    <scope>NUCLEOTIDE SEQUENCE [LARGE SCALE GENOMIC DNA]</scope>
    <source>
        <strain evidence="2 3">DSM 105137</strain>
    </source>
</reference>
<dbReference type="SUPFAM" id="SSF50118">
    <property type="entry name" value="Cell growth inhibitor/plasmid maintenance toxic component"/>
    <property type="match status" value="1"/>
</dbReference>
<dbReference type="GO" id="GO:0006402">
    <property type="term" value="P:mRNA catabolic process"/>
    <property type="evidence" value="ECO:0007669"/>
    <property type="project" value="TreeGrafter"/>
</dbReference>
<comment type="similarity">
    <text evidence="1">Belongs to the PemK/MazF family.</text>
</comment>
<dbReference type="RefSeq" id="WP_183496623.1">
    <property type="nucleotide sequence ID" value="NZ_JACIFF010000008.1"/>
</dbReference>
<dbReference type="PIRSF" id="PIRSF033490">
    <property type="entry name" value="MazF"/>
    <property type="match status" value="1"/>
</dbReference>